<feature type="non-terminal residue" evidence="1">
    <location>
        <position position="1"/>
    </location>
</feature>
<dbReference type="AlphaFoldDB" id="A0A131Z7G4"/>
<proteinExistence type="predicted"/>
<organism evidence="1">
    <name type="scientific">Rhipicephalus appendiculatus</name>
    <name type="common">Brown ear tick</name>
    <dbReference type="NCBI Taxonomy" id="34631"/>
    <lineage>
        <taxon>Eukaryota</taxon>
        <taxon>Metazoa</taxon>
        <taxon>Ecdysozoa</taxon>
        <taxon>Arthropoda</taxon>
        <taxon>Chelicerata</taxon>
        <taxon>Arachnida</taxon>
        <taxon>Acari</taxon>
        <taxon>Parasitiformes</taxon>
        <taxon>Ixodida</taxon>
        <taxon>Ixodoidea</taxon>
        <taxon>Ixodidae</taxon>
        <taxon>Rhipicephalinae</taxon>
        <taxon>Rhipicephalus</taxon>
        <taxon>Rhipicephalus</taxon>
    </lineage>
</organism>
<evidence type="ECO:0000313" key="1">
    <source>
        <dbReference type="EMBL" id="JAP87299.1"/>
    </source>
</evidence>
<reference evidence="1" key="1">
    <citation type="journal article" date="2016" name="Ticks Tick Borne Dis.">
        <title>De novo assembly and annotation of the salivary gland transcriptome of Rhipicephalus appendiculatus male and female ticks during blood feeding.</title>
        <authorList>
            <person name="de Castro M.H."/>
            <person name="de Klerk D."/>
            <person name="Pienaar R."/>
            <person name="Latif A.A."/>
            <person name="Rees D.J."/>
            <person name="Mans B.J."/>
        </authorList>
    </citation>
    <scope>NUCLEOTIDE SEQUENCE</scope>
    <source>
        <tissue evidence="1">Salivary glands</tissue>
    </source>
</reference>
<accession>A0A131Z7G4</accession>
<sequence length="116" mass="12741">LVCCENVCMVFTTIFGFFVFLKAAVNGESSGRHIFPVYVRCPEIETCIQVCAITCIVTAPFVLGPRNFCAHTIIDNMPEIPAFSSLSVRMNLHTSLVGQCYAGVGCFQSPEVAFRH</sequence>
<name>A0A131Z7G4_RHIAP</name>
<dbReference type="EMBL" id="GEDV01001258">
    <property type="protein sequence ID" value="JAP87299.1"/>
    <property type="molecule type" value="Transcribed_RNA"/>
</dbReference>
<protein>
    <submittedName>
        <fullName evidence="1">Uncharacterized protein</fullName>
    </submittedName>
</protein>